<dbReference type="Proteomes" id="UP000479710">
    <property type="component" value="Unassembled WGS sequence"/>
</dbReference>
<dbReference type="EMBL" id="SPHZ02000009">
    <property type="protein sequence ID" value="KAF0900916.1"/>
    <property type="molecule type" value="Genomic_DNA"/>
</dbReference>
<dbReference type="AlphaFoldDB" id="A0A6G1CL75"/>
<reference evidence="1 2" key="1">
    <citation type="submission" date="2019-11" db="EMBL/GenBank/DDBJ databases">
        <title>Whole genome sequence of Oryza granulata.</title>
        <authorList>
            <person name="Li W."/>
        </authorList>
    </citation>
    <scope>NUCLEOTIDE SEQUENCE [LARGE SCALE GENOMIC DNA]</scope>
    <source>
        <strain evidence="2">cv. Menghai</strain>
        <tissue evidence="1">Leaf</tissue>
    </source>
</reference>
<accession>A0A6G1CL75</accession>
<keyword evidence="2" id="KW-1185">Reference proteome</keyword>
<name>A0A6G1CL75_9ORYZ</name>
<comment type="caution">
    <text evidence="1">The sequence shown here is derived from an EMBL/GenBank/DDBJ whole genome shotgun (WGS) entry which is preliminary data.</text>
</comment>
<gene>
    <name evidence="1" type="ORF">E2562_036919</name>
</gene>
<protein>
    <submittedName>
        <fullName evidence="1">Uncharacterized protein</fullName>
    </submittedName>
</protein>
<evidence type="ECO:0000313" key="1">
    <source>
        <dbReference type="EMBL" id="KAF0900916.1"/>
    </source>
</evidence>
<proteinExistence type="predicted"/>
<organism evidence="1 2">
    <name type="scientific">Oryza meyeriana var. granulata</name>
    <dbReference type="NCBI Taxonomy" id="110450"/>
    <lineage>
        <taxon>Eukaryota</taxon>
        <taxon>Viridiplantae</taxon>
        <taxon>Streptophyta</taxon>
        <taxon>Embryophyta</taxon>
        <taxon>Tracheophyta</taxon>
        <taxon>Spermatophyta</taxon>
        <taxon>Magnoliopsida</taxon>
        <taxon>Liliopsida</taxon>
        <taxon>Poales</taxon>
        <taxon>Poaceae</taxon>
        <taxon>BOP clade</taxon>
        <taxon>Oryzoideae</taxon>
        <taxon>Oryzeae</taxon>
        <taxon>Oryzinae</taxon>
        <taxon>Oryza</taxon>
        <taxon>Oryza meyeriana</taxon>
    </lineage>
</organism>
<evidence type="ECO:0000313" key="2">
    <source>
        <dbReference type="Proteomes" id="UP000479710"/>
    </source>
</evidence>
<sequence>MPCYGRCFSPDIPTIEEEVTEKAMGIYHLTPLSCLLVDDGVSGIGVHGSLSPFVLSQTTKHHVSAAMHLSEWFMTEDKEVAIQGCSWHRLGGVLWAVMLI</sequence>